<sequence>MRIVITAATTGEWMPAFLSVNTLYTSESLRCKVTFHQSGVGMLASAVALTRLVMEERPDLVIQAGIAGTFDTRMALGKVVVINEESLGDTGVQEDGKWKDIFDLKLEKSSYPPFDKRKLPNEWLNRYNLLQLPAVPSVTVNEITTDQNRIEQLVKKYAPVIESMEGAALHYIRAISNYIGERDKTQWKIKEAIENLNETLLNISFSPCPNDTFIFDALVNHKIDTEGFEFEVVLEDVQTLNNWAKEGRLDLSKISYGVLPLVSAQYVVLNSGGALGKGVGPLLIALPAKNGSSLTANETVAIPGENTTAHMLFSLAFPKVVNKSFKIFNEIEDAVLNSTTDAGVIIHENRFTYQQRGLIKLMDLGEYWEQRLQVPIPLGGIIAKHSLPVEITRQVDKLIRKSVEYSYQYHHTELSLYVKQHAQEMSEDVMRQHIDLYVNNYSIDLGEAGQKAVIKLLEVYQQLHPGTPVAKEGIFIS</sequence>
<protein>
    <submittedName>
        <fullName evidence="1">Menaquinone biosynthesis-domain-containing protein</fullName>
    </submittedName>
</protein>
<comment type="caution">
    <text evidence="1">The sequence shown here is derived from an EMBL/GenBank/DDBJ whole genome shotgun (WGS) entry which is preliminary data.</text>
</comment>
<proteinExistence type="predicted"/>
<accession>A0ACC0TTL1</accession>
<organism evidence="1 2">
    <name type="scientific">Russula earlei</name>
    <dbReference type="NCBI Taxonomy" id="71964"/>
    <lineage>
        <taxon>Eukaryota</taxon>
        <taxon>Fungi</taxon>
        <taxon>Dikarya</taxon>
        <taxon>Basidiomycota</taxon>
        <taxon>Agaricomycotina</taxon>
        <taxon>Agaricomycetes</taxon>
        <taxon>Russulales</taxon>
        <taxon>Russulaceae</taxon>
        <taxon>Russula</taxon>
    </lineage>
</organism>
<evidence type="ECO:0000313" key="2">
    <source>
        <dbReference type="Proteomes" id="UP001207468"/>
    </source>
</evidence>
<reference evidence="1" key="1">
    <citation type="submission" date="2021-03" db="EMBL/GenBank/DDBJ databases">
        <title>Evolutionary priming and transition to the ectomycorrhizal habit in an iconic lineage of mushroom-forming fungi: is preadaptation a requirement?</title>
        <authorList>
            <consortium name="DOE Joint Genome Institute"/>
            <person name="Looney B.P."/>
            <person name="Miyauchi S."/>
            <person name="Morin E."/>
            <person name="Drula E."/>
            <person name="Courty P.E."/>
            <person name="Chicoki N."/>
            <person name="Fauchery L."/>
            <person name="Kohler A."/>
            <person name="Kuo A."/>
            <person name="LaButti K."/>
            <person name="Pangilinan J."/>
            <person name="Lipzen A."/>
            <person name="Riley R."/>
            <person name="Andreopoulos W."/>
            <person name="He G."/>
            <person name="Johnson J."/>
            <person name="Barry K.W."/>
            <person name="Grigoriev I.V."/>
            <person name="Nagy L."/>
            <person name="Hibbett D."/>
            <person name="Henrissat B."/>
            <person name="Matheny P.B."/>
            <person name="Labbe J."/>
            <person name="Martin A.F."/>
        </authorList>
    </citation>
    <scope>NUCLEOTIDE SEQUENCE</scope>
    <source>
        <strain evidence="1">BPL698</strain>
    </source>
</reference>
<dbReference type="EMBL" id="JAGFNK010000649">
    <property type="protein sequence ID" value="KAI9445730.1"/>
    <property type="molecule type" value="Genomic_DNA"/>
</dbReference>
<name>A0ACC0TTL1_9AGAM</name>
<dbReference type="Proteomes" id="UP001207468">
    <property type="component" value="Unassembled WGS sequence"/>
</dbReference>
<keyword evidence="2" id="KW-1185">Reference proteome</keyword>
<gene>
    <name evidence="1" type="ORF">F5148DRAFT_1153707</name>
</gene>
<evidence type="ECO:0000313" key="1">
    <source>
        <dbReference type="EMBL" id="KAI9445730.1"/>
    </source>
</evidence>